<gene>
    <name evidence="11" type="ORF">CPH92_11815</name>
</gene>
<evidence type="ECO:0000259" key="9">
    <source>
        <dbReference type="Pfam" id="PF00884"/>
    </source>
</evidence>
<evidence type="ECO:0000256" key="5">
    <source>
        <dbReference type="ARBA" id="ARBA00022692"/>
    </source>
</evidence>
<evidence type="ECO:0000256" key="6">
    <source>
        <dbReference type="ARBA" id="ARBA00022989"/>
    </source>
</evidence>
<proteinExistence type="predicted"/>
<evidence type="ECO:0000313" key="11">
    <source>
        <dbReference type="EMBL" id="PHO14505.1"/>
    </source>
</evidence>
<organism evidence="11 12">
    <name type="scientific">Malaciobacter marinus</name>
    <dbReference type="NCBI Taxonomy" id="505249"/>
    <lineage>
        <taxon>Bacteria</taxon>
        <taxon>Pseudomonadati</taxon>
        <taxon>Campylobacterota</taxon>
        <taxon>Epsilonproteobacteria</taxon>
        <taxon>Campylobacterales</taxon>
        <taxon>Arcobacteraceae</taxon>
        <taxon>Malaciobacter</taxon>
    </lineage>
</organism>
<dbReference type="SUPFAM" id="SSF53649">
    <property type="entry name" value="Alkaline phosphatase-like"/>
    <property type="match status" value="1"/>
</dbReference>
<dbReference type="PANTHER" id="PTHR30443:SF0">
    <property type="entry name" value="PHOSPHOETHANOLAMINE TRANSFERASE EPTA"/>
    <property type="match status" value="1"/>
</dbReference>
<evidence type="ECO:0000256" key="2">
    <source>
        <dbReference type="ARBA" id="ARBA00022475"/>
    </source>
</evidence>
<feature type="domain" description="Sulfatase N-terminal" evidence="9">
    <location>
        <begin position="227"/>
        <end position="511"/>
    </location>
</feature>
<protein>
    <submittedName>
        <fullName evidence="11">Phosphoethanolamine transferase</fullName>
    </submittedName>
</protein>
<accession>A0ABX4LV85</accession>
<evidence type="ECO:0000256" key="3">
    <source>
        <dbReference type="ARBA" id="ARBA00022519"/>
    </source>
</evidence>
<feature type="domain" description="Phosphoethanolamine transferase N-terminal" evidence="10">
    <location>
        <begin position="52"/>
        <end position="201"/>
    </location>
</feature>
<dbReference type="PANTHER" id="PTHR30443">
    <property type="entry name" value="INNER MEMBRANE PROTEIN"/>
    <property type="match status" value="1"/>
</dbReference>
<keyword evidence="3" id="KW-0997">Cell inner membrane</keyword>
<keyword evidence="4 11" id="KW-0808">Transferase</keyword>
<evidence type="ECO:0000256" key="4">
    <source>
        <dbReference type="ARBA" id="ARBA00022679"/>
    </source>
</evidence>
<dbReference type="InterPro" id="IPR058130">
    <property type="entry name" value="PEA_transf_C"/>
</dbReference>
<reference evidence="12" key="1">
    <citation type="submission" date="2017-09" db="EMBL/GenBank/DDBJ databases">
        <title>Arcobacter canalis sp. nov., a new species isolated from a water canal contaminated with urban sewage.</title>
        <authorList>
            <person name="Perez-Cataluna A."/>
            <person name="Salas-Masso N."/>
            <person name="Figueras M.J."/>
        </authorList>
    </citation>
    <scope>NUCLEOTIDE SEQUENCE [LARGE SCALE GENOMIC DNA]</scope>
    <source>
        <strain evidence="12">CECT 7727</strain>
    </source>
</reference>
<dbReference type="NCBIfam" id="NF028537">
    <property type="entry name" value="P_eth_NH2_trans"/>
    <property type="match status" value="1"/>
</dbReference>
<dbReference type="Pfam" id="PF00884">
    <property type="entry name" value="Sulfatase"/>
    <property type="match status" value="1"/>
</dbReference>
<keyword evidence="5 8" id="KW-0812">Transmembrane</keyword>
<dbReference type="InterPro" id="IPR000917">
    <property type="entry name" value="Sulfatase_N"/>
</dbReference>
<keyword evidence="2" id="KW-1003">Cell membrane</keyword>
<name>A0ABX4LV85_9BACT</name>
<feature type="transmembrane region" description="Helical" evidence="8">
    <location>
        <begin position="152"/>
        <end position="171"/>
    </location>
</feature>
<evidence type="ECO:0000259" key="10">
    <source>
        <dbReference type="Pfam" id="PF08019"/>
    </source>
</evidence>
<keyword evidence="6 8" id="KW-1133">Transmembrane helix</keyword>
<dbReference type="Pfam" id="PF08019">
    <property type="entry name" value="EptA_B_N"/>
    <property type="match status" value="1"/>
</dbReference>
<dbReference type="EMBL" id="NXAO01000054">
    <property type="protein sequence ID" value="PHO14505.1"/>
    <property type="molecule type" value="Genomic_DNA"/>
</dbReference>
<dbReference type="InterPro" id="IPR040423">
    <property type="entry name" value="PEA_transferase"/>
</dbReference>
<feature type="transmembrane region" description="Helical" evidence="8">
    <location>
        <begin position="40"/>
        <end position="61"/>
    </location>
</feature>
<keyword evidence="7 8" id="KW-0472">Membrane</keyword>
<evidence type="ECO:0000256" key="8">
    <source>
        <dbReference type="SAM" id="Phobius"/>
    </source>
</evidence>
<dbReference type="Gene3D" id="3.40.720.10">
    <property type="entry name" value="Alkaline Phosphatase, subunit A"/>
    <property type="match status" value="1"/>
</dbReference>
<evidence type="ECO:0000256" key="7">
    <source>
        <dbReference type="ARBA" id="ARBA00023136"/>
    </source>
</evidence>
<feature type="transmembrane region" description="Helical" evidence="8">
    <location>
        <begin position="70"/>
        <end position="91"/>
    </location>
</feature>
<dbReference type="GO" id="GO:0016740">
    <property type="term" value="F:transferase activity"/>
    <property type="evidence" value="ECO:0007669"/>
    <property type="project" value="UniProtKB-KW"/>
</dbReference>
<feature type="transmembrane region" description="Helical" evidence="8">
    <location>
        <begin position="111"/>
        <end position="132"/>
    </location>
</feature>
<comment type="subcellular location">
    <subcellularLocation>
        <location evidence="1">Cell inner membrane</location>
        <topology evidence="1">Multi-pass membrane protein</topology>
    </subcellularLocation>
</comment>
<dbReference type="InterPro" id="IPR012549">
    <property type="entry name" value="EptA-like_N"/>
</dbReference>
<sequence length="532" mass="61537">MLKIRQQTLLIFLVALWIGLFSNNAFFKHLFEIYPFSDNIIFDITVIINSILFMNLVFLLFSSKYTTKPLLILMLLTAAFSNYFMTTYDVVIDHSMIENAVETSMKESLDLFSLNMVLYILFLFVLPSIFIYFTPLQFGSLKMELKRKAQSFILSLLVIVITIVSQGDYYATFFREHKQIRYYATPTFQIYSVKKFIKEKYFHKSVEFQHVAMDAKIDEPIPERELIVMVVGETARADRFSLNGYAKQTNPLLEQEDIINFPQVSSCGTATAKSVPCMFSLTQKKDYDSTAVRNTDNVLDILKRSGVNVLWRDNNSDSKGVALRVDYEDFQSSDTNPICDIECRDEGMLSGLQEYINTHPKGDIMIVLHQMGNHGPAYYKRYPKRFEKFTPVCTTNQLEECSKEEIDNAYDNAILYTDYFLKKVIDLLKRNNDFETAMVYMSDHGESLGEHGIYLHGMPDLLAPIEQTHVPSVLWFGDKVKGELKVDELKANSKNSYSQDNLSHTLLGLFEVQSEYYKKELDILEPFRKEED</sequence>
<dbReference type="Proteomes" id="UP000224740">
    <property type="component" value="Unassembled WGS sequence"/>
</dbReference>
<dbReference type="CDD" id="cd16017">
    <property type="entry name" value="LptA"/>
    <property type="match status" value="1"/>
</dbReference>
<evidence type="ECO:0000313" key="12">
    <source>
        <dbReference type="Proteomes" id="UP000224740"/>
    </source>
</evidence>
<evidence type="ECO:0000256" key="1">
    <source>
        <dbReference type="ARBA" id="ARBA00004429"/>
    </source>
</evidence>
<keyword evidence="12" id="KW-1185">Reference proteome</keyword>
<dbReference type="InterPro" id="IPR017850">
    <property type="entry name" value="Alkaline_phosphatase_core_sf"/>
</dbReference>
<comment type="caution">
    <text evidence="11">The sequence shown here is derived from an EMBL/GenBank/DDBJ whole genome shotgun (WGS) entry which is preliminary data.</text>
</comment>